<dbReference type="EMBL" id="OU466860">
    <property type="protein sequence ID" value="CAH2057720.1"/>
    <property type="molecule type" value="Genomic_DNA"/>
</dbReference>
<dbReference type="PANTHER" id="PTHR38366">
    <property type="entry name" value="NAD-DEPENDENT PROTEIN DEACETYLASE HST1-LIKE PROTEIN"/>
    <property type="match status" value="1"/>
</dbReference>
<protein>
    <recommendedName>
        <fullName evidence="3">Protein TILLER ANGLE CONTROL 1</fullName>
    </recommendedName>
</protein>
<proteinExistence type="inferred from homology"/>
<dbReference type="PANTHER" id="PTHR38366:SF1">
    <property type="entry name" value="PROTEIN TILLER ANGLE CONTROL 1"/>
    <property type="match status" value="1"/>
</dbReference>
<accession>A0AAU9S5D9</accession>
<evidence type="ECO:0000256" key="2">
    <source>
        <dbReference type="ARBA" id="ARBA00025796"/>
    </source>
</evidence>
<feature type="compositionally biased region" description="Basic and acidic residues" evidence="4">
    <location>
        <begin position="216"/>
        <end position="235"/>
    </location>
</feature>
<keyword evidence="6" id="KW-1185">Reference proteome</keyword>
<dbReference type="InterPro" id="IPR044989">
    <property type="entry name" value="TAC1"/>
</dbReference>
<evidence type="ECO:0000313" key="6">
    <source>
        <dbReference type="Proteomes" id="UP000836841"/>
    </source>
</evidence>
<sequence>MTIFNWVQKKLHQNVIKEIDGVAKSEKEKKSEGKSEIEKNTKAIFDQVGLVGALDNWFDGVLTIGTFGFDTLKFQEEEDEIDDDDECETEGLDYVVIDGSIVKNVNQESHPLISSENKFYDHHEDLVVLDIDHFDSVKTVERPVVVAAVEAEVEPEKKRITLAELFIEEDGTCPGKKKPKNPNLNVDGQEVKYYKQDGSKLTSKLSFAKKKMINSKSKDKEEDSRPVKKVHDSRPIKKVHQMIKRMLKKKIHPDIDATKASKNDVPYKPTRKCEALESLYLLNIQDCVA</sequence>
<reference evidence="5 6" key="1">
    <citation type="submission" date="2022-03" db="EMBL/GenBank/DDBJ databases">
        <authorList>
            <person name="Nunn A."/>
            <person name="Chopra R."/>
            <person name="Nunn A."/>
            <person name="Contreras Garrido A."/>
        </authorList>
    </citation>
    <scope>NUCLEOTIDE SEQUENCE [LARGE SCALE GENOMIC DNA]</scope>
</reference>
<keyword evidence="1" id="KW-0341">Growth regulation</keyword>
<dbReference type="GO" id="GO:0001763">
    <property type="term" value="P:morphogenesis of a branching structure"/>
    <property type="evidence" value="ECO:0007669"/>
    <property type="project" value="InterPro"/>
</dbReference>
<evidence type="ECO:0000256" key="1">
    <source>
        <dbReference type="ARBA" id="ARBA00022604"/>
    </source>
</evidence>
<feature type="region of interest" description="Disordered" evidence="4">
    <location>
        <begin position="213"/>
        <end position="236"/>
    </location>
</feature>
<comment type="similarity">
    <text evidence="2">Belongs to the TAC family.</text>
</comment>
<evidence type="ECO:0000313" key="5">
    <source>
        <dbReference type="EMBL" id="CAH2057720.1"/>
    </source>
</evidence>
<evidence type="ECO:0000256" key="4">
    <source>
        <dbReference type="SAM" id="MobiDB-lite"/>
    </source>
</evidence>
<organism evidence="5 6">
    <name type="scientific">Thlaspi arvense</name>
    <name type="common">Field penny-cress</name>
    <dbReference type="NCBI Taxonomy" id="13288"/>
    <lineage>
        <taxon>Eukaryota</taxon>
        <taxon>Viridiplantae</taxon>
        <taxon>Streptophyta</taxon>
        <taxon>Embryophyta</taxon>
        <taxon>Tracheophyta</taxon>
        <taxon>Spermatophyta</taxon>
        <taxon>Magnoliopsida</taxon>
        <taxon>eudicotyledons</taxon>
        <taxon>Gunneridae</taxon>
        <taxon>Pentapetalae</taxon>
        <taxon>rosids</taxon>
        <taxon>malvids</taxon>
        <taxon>Brassicales</taxon>
        <taxon>Brassicaceae</taxon>
        <taxon>Thlaspideae</taxon>
        <taxon>Thlaspi</taxon>
    </lineage>
</organism>
<dbReference type="Proteomes" id="UP000836841">
    <property type="component" value="Chromosome 4"/>
</dbReference>
<gene>
    <name evidence="5" type="ORF">TAV2_LOCUS12269</name>
</gene>
<name>A0AAU9S5D9_THLAR</name>
<evidence type="ECO:0000256" key="3">
    <source>
        <dbReference type="ARBA" id="ARBA00026138"/>
    </source>
</evidence>
<dbReference type="AlphaFoldDB" id="A0AAU9S5D9"/>